<comment type="similarity">
    <text evidence="10 11">Belongs to the TonB-dependent receptor family.</text>
</comment>
<keyword evidence="7 11" id="KW-0798">TonB box</keyword>
<feature type="domain" description="TonB-dependent receptor-like beta-barrel" evidence="13">
    <location>
        <begin position="238"/>
        <end position="618"/>
    </location>
</feature>
<dbReference type="Gene3D" id="2.40.170.20">
    <property type="entry name" value="TonB-dependent receptor, beta-barrel domain"/>
    <property type="match status" value="1"/>
</dbReference>
<dbReference type="InterPro" id="IPR036942">
    <property type="entry name" value="Beta-barrel_TonB_sf"/>
</dbReference>
<feature type="chain" id="PRO_5032821950" evidence="12">
    <location>
        <begin position="23"/>
        <end position="648"/>
    </location>
</feature>
<evidence type="ECO:0000259" key="13">
    <source>
        <dbReference type="Pfam" id="PF00593"/>
    </source>
</evidence>
<dbReference type="Pfam" id="PF07715">
    <property type="entry name" value="Plug"/>
    <property type="match status" value="1"/>
</dbReference>
<dbReference type="PROSITE" id="PS52016">
    <property type="entry name" value="TONB_DEPENDENT_REC_3"/>
    <property type="match status" value="1"/>
</dbReference>
<evidence type="ECO:0000256" key="2">
    <source>
        <dbReference type="ARBA" id="ARBA00022448"/>
    </source>
</evidence>
<evidence type="ECO:0000259" key="14">
    <source>
        <dbReference type="Pfam" id="PF07715"/>
    </source>
</evidence>
<evidence type="ECO:0000256" key="9">
    <source>
        <dbReference type="ARBA" id="ARBA00023237"/>
    </source>
</evidence>
<dbReference type="PANTHER" id="PTHR30069">
    <property type="entry name" value="TONB-DEPENDENT OUTER MEMBRANE RECEPTOR"/>
    <property type="match status" value="1"/>
</dbReference>
<evidence type="ECO:0000256" key="12">
    <source>
        <dbReference type="SAM" id="SignalP"/>
    </source>
</evidence>
<proteinExistence type="inferred from homology"/>
<accession>A0A832G6K9</accession>
<evidence type="ECO:0000256" key="6">
    <source>
        <dbReference type="ARBA" id="ARBA00023065"/>
    </source>
</evidence>
<keyword evidence="8 10" id="KW-0472">Membrane</keyword>
<dbReference type="AlphaFoldDB" id="A0A832G6K9"/>
<dbReference type="SUPFAM" id="SSF56935">
    <property type="entry name" value="Porins"/>
    <property type="match status" value="1"/>
</dbReference>
<evidence type="ECO:0000313" key="15">
    <source>
        <dbReference type="EMBL" id="HGT47531.1"/>
    </source>
</evidence>
<feature type="signal peptide" evidence="12">
    <location>
        <begin position="1"/>
        <end position="22"/>
    </location>
</feature>
<dbReference type="InterPro" id="IPR000531">
    <property type="entry name" value="Beta-barrel_TonB"/>
</dbReference>
<evidence type="ECO:0000256" key="11">
    <source>
        <dbReference type="RuleBase" id="RU003357"/>
    </source>
</evidence>
<feature type="domain" description="TonB-dependent receptor plug" evidence="14">
    <location>
        <begin position="49"/>
        <end position="155"/>
    </location>
</feature>
<evidence type="ECO:0000256" key="4">
    <source>
        <dbReference type="ARBA" id="ARBA00022692"/>
    </source>
</evidence>
<keyword evidence="15" id="KW-0675">Receptor</keyword>
<dbReference type="GO" id="GO:0006811">
    <property type="term" value="P:monoatomic ion transport"/>
    <property type="evidence" value="ECO:0007669"/>
    <property type="project" value="UniProtKB-KW"/>
</dbReference>
<sequence length="648" mass="73356">MEAFKKLFLLSAVFLFFTKSFAQINDSLKSYRLSEVVVTATRTSSSTLELANSITVIDSIEIASKNANNLSDLLNNEYGLSLTSQGGAGTLTNVYMRGSNTNYVLVLLDGVELNLNNDPSGVFDFSSFPVDNIERIEILRGPQSTLYGSDAMAGVINIITKKGSDKPGLLLNASGGSYKTYRLNLLSNGSIDKLFYSFSISKNGSDGFSVASKKYGNTEEDGYLKDQFISNLGYKISDDVNNILFFRYIKSKSDLDQSGKSGDDPTYIYNLEELNLNNETKINLFNDMWSQKLSLSFIRNVRKYKFDETPNNPASSRSLYDGRKYKIDWQNNIQISENNLLSIGADFQYDEALSEYLYFSLYNYESLFPKVNSKIFGGYILDQIKIGESFFTSAGIRIDKHNKFGTSVTYQIAPAIMFWETGTKIKATFGTGYKAPSLFYLYDPAFGNSELKPEKSFGVDFGFEQYFWKENFSFGTTFFLNNYKEMFGFDPNTFVTININKAQTSGIEFFTKFKPLDNIFLKANYTFTKAFDKSDGISPEDEILLRRPEHKAGLFISFDYNNRINSSFEAIYVGKRYDKDFSTFPAERVTLDSYLLLNIAASYSLTDYLQLFGRIENILDKDYEEVYGYGTPGISFYAGLSFNPFLSF</sequence>
<dbReference type="CDD" id="cd01347">
    <property type="entry name" value="ligand_gated_channel"/>
    <property type="match status" value="1"/>
</dbReference>
<dbReference type="InterPro" id="IPR037066">
    <property type="entry name" value="Plug_dom_sf"/>
</dbReference>
<dbReference type="InterPro" id="IPR039426">
    <property type="entry name" value="TonB-dep_rcpt-like"/>
</dbReference>
<gene>
    <name evidence="15" type="ORF">ENS56_05825</name>
</gene>
<dbReference type="PANTHER" id="PTHR30069:SF53">
    <property type="entry name" value="COLICIN I RECEPTOR-RELATED"/>
    <property type="match status" value="1"/>
</dbReference>
<name>A0A832G6K9_9BACT</name>
<protein>
    <submittedName>
        <fullName evidence="15">TonB-dependent receptor</fullName>
    </submittedName>
</protein>
<dbReference type="Pfam" id="PF00593">
    <property type="entry name" value="TonB_dep_Rec_b-barrel"/>
    <property type="match status" value="1"/>
</dbReference>
<keyword evidence="4 10" id="KW-0812">Transmembrane</keyword>
<dbReference type="InterPro" id="IPR012910">
    <property type="entry name" value="Plug_dom"/>
</dbReference>
<keyword evidence="2 10" id="KW-0813">Transport</keyword>
<reference evidence="15" key="1">
    <citation type="journal article" date="2020" name="mSystems">
        <title>Genome- and Community-Level Interaction Insights into Carbon Utilization and Element Cycling Functions of Hydrothermarchaeota in Hydrothermal Sediment.</title>
        <authorList>
            <person name="Zhou Z."/>
            <person name="Liu Y."/>
            <person name="Xu W."/>
            <person name="Pan J."/>
            <person name="Luo Z.H."/>
            <person name="Li M."/>
        </authorList>
    </citation>
    <scope>NUCLEOTIDE SEQUENCE [LARGE SCALE GENOMIC DNA]</scope>
    <source>
        <strain evidence="15">SpSt-500</strain>
    </source>
</reference>
<dbReference type="GO" id="GO:0015889">
    <property type="term" value="P:cobalamin transport"/>
    <property type="evidence" value="ECO:0007669"/>
    <property type="project" value="TreeGrafter"/>
</dbReference>
<evidence type="ECO:0000256" key="8">
    <source>
        <dbReference type="ARBA" id="ARBA00023136"/>
    </source>
</evidence>
<comment type="subcellular location">
    <subcellularLocation>
        <location evidence="1 10">Cell outer membrane</location>
        <topology evidence="1 10">Multi-pass membrane protein</topology>
    </subcellularLocation>
</comment>
<evidence type="ECO:0000256" key="5">
    <source>
        <dbReference type="ARBA" id="ARBA00022729"/>
    </source>
</evidence>
<comment type="caution">
    <text evidence="15">The sequence shown here is derived from an EMBL/GenBank/DDBJ whole genome shotgun (WGS) entry which is preliminary data.</text>
</comment>
<dbReference type="GO" id="GO:0009279">
    <property type="term" value="C:cell outer membrane"/>
    <property type="evidence" value="ECO:0007669"/>
    <property type="project" value="UniProtKB-SubCell"/>
</dbReference>
<evidence type="ECO:0000256" key="7">
    <source>
        <dbReference type="ARBA" id="ARBA00023077"/>
    </source>
</evidence>
<keyword evidence="3 10" id="KW-1134">Transmembrane beta strand</keyword>
<keyword evidence="6" id="KW-0406">Ion transport</keyword>
<dbReference type="EMBL" id="DSVI01000007">
    <property type="protein sequence ID" value="HGT47531.1"/>
    <property type="molecule type" value="Genomic_DNA"/>
</dbReference>
<evidence type="ECO:0000256" key="10">
    <source>
        <dbReference type="PROSITE-ProRule" id="PRU01360"/>
    </source>
</evidence>
<keyword evidence="5 12" id="KW-0732">Signal</keyword>
<evidence type="ECO:0000256" key="1">
    <source>
        <dbReference type="ARBA" id="ARBA00004571"/>
    </source>
</evidence>
<evidence type="ECO:0000256" key="3">
    <source>
        <dbReference type="ARBA" id="ARBA00022452"/>
    </source>
</evidence>
<keyword evidence="9 10" id="KW-0998">Cell outer membrane</keyword>
<dbReference type="Gene3D" id="2.170.130.10">
    <property type="entry name" value="TonB-dependent receptor, plug domain"/>
    <property type="match status" value="1"/>
</dbReference>
<organism evidence="15">
    <name type="scientific">Ignavibacterium album</name>
    <dbReference type="NCBI Taxonomy" id="591197"/>
    <lineage>
        <taxon>Bacteria</taxon>
        <taxon>Pseudomonadati</taxon>
        <taxon>Ignavibacteriota</taxon>
        <taxon>Ignavibacteria</taxon>
        <taxon>Ignavibacteriales</taxon>
        <taxon>Ignavibacteriaceae</taxon>
        <taxon>Ignavibacterium</taxon>
    </lineage>
</organism>